<dbReference type="InterPro" id="IPR055588">
    <property type="entry name" value="DUF7164"/>
</dbReference>
<name>A0A6J5Q8K5_9CAUD</name>
<gene>
    <name evidence="3" type="ORF">UFOVP1035_62</name>
    <name evidence="4" type="ORF">UFOVP1181_21</name>
    <name evidence="2" type="ORF">UFOVP965_66</name>
</gene>
<evidence type="ECO:0000259" key="1">
    <source>
        <dbReference type="Pfam" id="PF23741"/>
    </source>
</evidence>
<dbReference type="EMBL" id="LR797127">
    <property type="protein sequence ID" value="CAB4188435.1"/>
    <property type="molecule type" value="Genomic_DNA"/>
</dbReference>
<evidence type="ECO:0000313" key="4">
    <source>
        <dbReference type="EMBL" id="CAB4188435.1"/>
    </source>
</evidence>
<dbReference type="EMBL" id="LR796920">
    <property type="protein sequence ID" value="CAB4174666.1"/>
    <property type="molecule type" value="Genomic_DNA"/>
</dbReference>
<feature type="domain" description="DUF7164" evidence="1">
    <location>
        <begin position="32"/>
        <end position="228"/>
    </location>
</feature>
<protein>
    <recommendedName>
        <fullName evidence="1">DUF7164 domain-containing protein</fullName>
    </recommendedName>
</protein>
<evidence type="ECO:0000313" key="3">
    <source>
        <dbReference type="EMBL" id="CAB4179812.1"/>
    </source>
</evidence>
<reference evidence="3" key="1">
    <citation type="submission" date="2020-05" db="EMBL/GenBank/DDBJ databases">
        <authorList>
            <person name="Chiriac C."/>
            <person name="Salcher M."/>
            <person name="Ghai R."/>
            <person name="Kavagutti S V."/>
        </authorList>
    </citation>
    <scope>NUCLEOTIDE SEQUENCE</scope>
</reference>
<dbReference type="Pfam" id="PF23741">
    <property type="entry name" value="DUF7164"/>
    <property type="match status" value="1"/>
</dbReference>
<evidence type="ECO:0000313" key="2">
    <source>
        <dbReference type="EMBL" id="CAB4174666.1"/>
    </source>
</evidence>
<organism evidence="3">
    <name type="scientific">uncultured Caudovirales phage</name>
    <dbReference type="NCBI Taxonomy" id="2100421"/>
    <lineage>
        <taxon>Viruses</taxon>
        <taxon>Duplodnaviria</taxon>
        <taxon>Heunggongvirae</taxon>
        <taxon>Uroviricota</taxon>
        <taxon>Caudoviricetes</taxon>
        <taxon>Peduoviridae</taxon>
        <taxon>Maltschvirus</taxon>
        <taxon>Maltschvirus maltsch</taxon>
    </lineage>
</organism>
<dbReference type="EMBL" id="LR796984">
    <property type="protein sequence ID" value="CAB4179812.1"/>
    <property type="molecule type" value="Genomic_DNA"/>
</dbReference>
<proteinExistence type="predicted"/>
<sequence>MLDSKFTFVLYAHPAIVDKLDTYPNVVIVPYSVPGRQFYKDYGFAKSMVFAYDNPEPLLEYDYVCKTDTDVFFTPEFNNFPFETNKIYIGKAMYSTPVGQELLKKAAIRFGYTAFKRISDMHSTVVAPTKDLIKIMELSDKLEEDMYYGLEEDGAWIGDSLWRGPIGMNAGICSMYATEIVLSSVYPRDRVVVTPKLDARSEARNDWAEYYHMHCYHHDFIYSKFQAKYGAYLDAVTVEGRSAADYCLNVYVSKHKAMKETPEAFVNLEVIVDPVPFQEEGRWPIFMYTWEQPPGYRSSWIPPEDGLKA</sequence>
<accession>A0A6J5Q8K5</accession>